<evidence type="ECO:0000313" key="2">
    <source>
        <dbReference type="Proteomes" id="UP000316621"/>
    </source>
</evidence>
<proteinExistence type="predicted"/>
<name>A0A4Y7KWK1_PAPSO</name>
<dbReference type="Proteomes" id="UP000316621">
    <property type="component" value="Chromosome 9"/>
</dbReference>
<protein>
    <submittedName>
        <fullName evidence="1">Uncharacterized protein</fullName>
    </submittedName>
</protein>
<sequence length="94" mass="10429">MTGCMLSWVFGNFALESSLLMLPKRRVAECVSSSSGVSCKSIYECLPPTPTREYADAEIAARAVMKDILQTPPIETKTPKFAFMFLTPDYLLKS</sequence>
<organism evidence="1 2">
    <name type="scientific">Papaver somniferum</name>
    <name type="common">Opium poppy</name>
    <dbReference type="NCBI Taxonomy" id="3469"/>
    <lineage>
        <taxon>Eukaryota</taxon>
        <taxon>Viridiplantae</taxon>
        <taxon>Streptophyta</taxon>
        <taxon>Embryophyta</taxon>
        <taxon>Tracheophyta</taxon>
        <taxon>Spermatophyta</taxon>
        <taxon>Magnoliopsida</taxon>
        <taxon>Ranunculales</taxon>
        <taxon>Papaveraceae</taxon>
        <taxon>Papaveroideae</taxon>
        <taxon>Papaver</taxon>
    </lineage>
</organism>
<dbReference type="AlphaFoldDB" id="A0A4Y7KWK1"/>
<dbReference type="EMBL" id="CM010723">
    <property type="protein sequence ID" value="RZC76548.1"/>
    <property type="molecule type" value="Genomic_DNA"/>
</dbReference>
<dbReference type="Gramene" id="RZC76548">
    <property type="protein sequence ID" value="RZC76548"/>
    <property type="gene ID" value="C5167_000660"/>
</dbReference>
<gene>
    <name evidence="1" type="ORF">C5167_000660</name>
</gene>
<reference evidence="1 2" key="1">
    <citation type="journal article" date="2018" name="Science">
        <title>The opium poppy genome and morphinan production.</title>
        <authorList>
            <person name="Guo L."/>
            <person name="Winzer T."/>
            <person name="Yang X."/>
            <person name="Li Y."/>
            <person name="Ning Z."/>
            <person name="He Z."/>
            <person name="Teodor R."/>
            <person name="Lu Y."/>
            <person name="Bowser T.A."/>
            <person name="Graham I.A."/>
            <person name="Ye K."/>
        </authorList>
    </citation>
    <scope>NUCLEOTIDE SEQUENCE [LARGE SCALE GENOMIC DNA]</scope>
    <source>
        <strain evidence="2">cv. HN1</strain>
        <tissue evidence="1">Leaves</tissue>
    </source>
</reference>
<keyword evidence="2" id="KW-1185">Reference proteome</keyword>
<evidence type="ECO:0000313" key="1">
    <source>
        <dbReference type="EMBL" id="RZC76548.1"/>
    </source>
</evidence>
<accession>A0A4Y7KWK1</accession>